<accession>A0ABT9J1D1</accession>
<sequence length="492" mass="56344">MIGNISIDIPENHGLSSKSLMDFFTKIEQLNLNINSFMLLQNGTVTSQFWCKPYRSDSQQLLFSLSKSFTSIAVGIACDHGYFDLQDKVITFFPDMLPDKISSNLEKMTIHHLLSMNTGHHENIYNTIVKEKDWVKTFLSLDVKYEPGSFYIYNTHATHMLSAIVEKATGQSLVDFLLPKLFEPLGLDRVSWETSPTGITAGGMGLSLTTEGIAKFGQMLLNKGEYGGKRIVSEEYIRLATSEKSDNRIDEERTDFAQGYGYQFFLCRDGCYMGNGAFGQLCFVAPHKNVVIAATCSMKNMKQQFPILLDLIYENIINQIKEEHNHKLLNQAEDYNKLQQQLNSMTYKLPLSKPNPENIVRLGGSHYIFDRNNQNLQDISFSLSGDQLIFEEMYQNNVTSKLLFDLTKPVTTYHTFIKDLSEHHQKVVTYISWKDINTLELTIYYIETPYVVTKTFTFMNHRVSLQFNINVSFNLENYNVKGMLSNGTNRQI</sequence>
<evidence type="ECO:0000313" key="3">
    <source>
        <dbReference type="Proteomes" id="UP001231941"/>
    </source>
</evidence>
<dbReference type="PANTHER" id="PTHR43283">
    <property type="entry name" value="BETA-LACTAMASE-RELATED"/>
    <property type="match status" value="1"/>
</dbReference>
<dbReference type="SUPFAM" id="SSF56601">
    <property type="entry name" value="beta-lactamase/transpeptidase-like"/>
    <property type="match status" value="1"/>
</dbReference>
<keyword evidence="2" id="KW-0378">Hydrolase</keyword>
<protein>
    <submittedName>
        <fullName evidence="2">Serine hydrolase</fullName>
        <ecNumber evidence="2">3.-.-.-</ecNumber>
    </submittedName>
</protein>
<dbReference type="Pfam" id="PF00144">
    <property type="entry name" value="Beta-lactamase"/>
    <property type="match status" value="1"/>
</dbReference>
<dbReference type="InterPro" id="IPR050789">
    <property type="entry name" value="Diverse_Enzym_Activities"/>
</dbReference>
<reference evidence="2 3" key="1">
    <citation type="submission" date="2023-08" db="EMBL/GenBank/DDBJ databases">
        <authorList>
            <person name="Park J.-S."/>
        </authorList>
    </citation>
    <scope>NUCLEOTIDE SEQUENCE [LARGE SCALE GENOMIC DNA]</scope>
    <source>
        <strain evidence="2 3">2205SS18-9</strain>
    </source>
</reference>
<dbReference type="EMBL" id="JAVAMP010000008">
    <property type="protein sequence ID" value="MDP5275424.1"/>
    <property type="molecule type" value="Genomic_DNA"/>
</dbReference>
<keyword evidence="3" id="KW-1185">Reference proteome</keyword>
<evidence type="ECO:0000259" key="1">
    <source>
        <dbReference type="Pfam" id="PF00144"/>
    </source>
</evidence>
<comment type="caution">
    <text evidence="2">The sequence shown here is derived from an EMBL/GenBank/DDBJ whole genome shotgun (WGS) entry which is preliminary data.</text>
</comment>
<feature type="domain" description="Beta-lactamase-related" evidence="1">
    <location>
        <begin position="38"/>
        <end position="297"/>
    </location>
</feature>
<dbReference type="InterPro" id="IPR012338">
    <property type="entry name" value="Beta-lactam/transpept-like"/>
</dbReference>
<organism evidence="2 3">
    <name type="scientific">Chengkuizengella axinellae</name>
    <dbReference type="NCBI Taxonomy" id="3064388"/>
    <lineage>
        <taxon>Bacteria</taxon>
        <taxon>Bacillati</taxon>
        <taxon>Bacillota</taxon>
        <taxon>Bacilli</taxon>
        <taxon>Bacillales</taxon>
        <taxon>Paenibacillaceae</taxon>
        <taxon>Chengkuizengella</taxon>
    </lineage>
</organism>
<dbReference type="GO" id="GO:0016787">
    <property type="term" value="F:hydrolase activity"/>
    <property type="evidence" value="ECO:0007669"/>
    <property type="project" value="UniProtKB-KW"/>
</dbReference>
<name>A0ABT9J1D1_9BACL</name>
<gene>
    <name evidence="2" type="ORF">Q5Y73_15050</name>
</gene>
<dbReference type="Proteomes" id="UP001231941">
    <property type="component" value="Unassembled WGS sequence"/>
</dbReference>
<dbReference type="InterPro" id="IPR001466">
    <property type="entry name" value="Beta-lactam-related"/>
</dbReference>
<evidence type="ECO:0000313" key="2">
    <source>
        <dbReference type="EMBL" id="MDP5275424.1"/>
    </source>
</evidence>
<dbReference type="PANTHER" id="PTHR43283:SF7">
    <property type="entry name" value="BETA-LACTAMASE-RELATED DOMAIN-CONTAINING PROTEIN"/>
    <property type="match status" value="1"/>
</dbReference>
<dbReference type="EC" id="3.-.-.-" evidence="2"/>
<dbReference type="RefSeq" id="WP_305992736.1">
    <property type="nucleotide sequence ID" value="NZ_JAVAMP010000008.1"/>
</dbReference>
<proteinExistence type="predicted"/>
<dbReference type="Gene3D" id="3.40.710.10">
    <property type="entry name" value="DD-peptidase/beta-lactamase superfamily"/>
    <property type="match status" value="1"/>
</dbReference>